<evidence type="ECO:0000313" key="3">
    <source>
        <dbReference type="Proteomes" id="UP000198615"/>
    </source>
</evidence>
<keyword evidence="1" id="KW-0472">Membrane</keyword>
<dbReference type="InterPro" id="IPR002347">
    <property type="entry name" value="SDR_fam"/>
</dbReference>
<dbReference type="Proteomes" id="UP000198615">
    <property type="component" value="Unassembled WGS sequence"/>
</dbReference>
<organism evidence="2 3">
    <name type="scientific">Thalassobaculum litoreum DSM 18839</name>
    <dbReference type="NCBI Taxonomy" id="1123362"/>
    <lineage>
        <taxon>Bacteria</taxon>
        <taxon>Pseudomonadati</taxon>
        <taxon>Pseudomonadota</taxon>
        <taxon>Alphaproteobacteria</taxon>
        <taxon>Rhodospirillales</taxon>
        <taxon>Thalassobaculaceae</taxon>
        <taxon>Thalassobaculum</taxon>
    </lineage>
</organism>
<dbReference type="RefSeq" id="WP_028794119.1">
    <property type="nucleotide sequence ID" value="NZ_FNBW01000007.1"/>
</dbReference>
<reference evidence="2 3" key="1">
    <citation type="submission" date="2016-10" db="EMBL/GenBank/DDBJ databases">
        <authorList>
            <person name="Varghese N."/>
            <person name="Submissions S."/>
        </authorList>
    </citation>
    <scope>NUCLEOTIDE SEQUENCE [LARGE SCALE GENOMIC DNA]</scope>
    <source>
        <strain evidence="2 3">DSM 18839</strain>
    </source>
</reference>
<proteinExistence type="predicted"/>
<dbReference type="SUPFAM" id="SSF51735">
    <property type="entry name" value="NAD(P)-binding Rossmann-fold domains"/>
    <property type="match status" value="1"/>
</dbReference>
<dbReference type="Gene3D" id="3.40.50.720">
    <property type="entry name" value="NAD(P)-binding Rossmann-like Domain"/>
    <property type="match status" value="1"/>
</dbReference>
<dbReference type="InterPro" id="IPR051468">
    <property type="entry name" value="Fungal_SecMetab_SDRs"/>
</dbReference>
<dbReference type="PANTHER" id="PTHR43544:SF12">
    <property type="entry name" value="NAD(P)-BINDING ROSSMANN-FOLD SUPERFAMILY PROTEIN"/>
    <property type="match status" value="1"/>
</dbReference>
<gene>
    <name evidence="2" type="ORF">SAMN05660686_02638</name>
</gene>
<keyword evidence="3" id="KW-1185">Reference proteome</keyword>
<dbReference type="InterPro" id="IPR036291">
    <property type="entry name" value="NAD(P)-bd_dom_sf"/>
</dbReference>
<name>A0A8G2BKE2_9PROT</name>
<dbReference type="PRINTS" id="PR00081">
    <property type="entry name" value="GDHRDH"/>
</dbReference>
<keyword evidence="1" id="KW-0812">Transmembrane</keyword>
<dbReference type="Pfam" id="PF13561">
    <property type="entry name" value="adh_short_C2"/>
    <property type="match status" value="1"/>
</dbReference>
<evidence type="ECO:0000256" key="1">
    <source>
        <dbReference type="SAM" id="Phobius"/>
    </source>
</evidence>
<dbReference type="GO" id="GO:0005737">
    <property type="term" value="C:cytoplasm"/>
    <property type="evidence" value="ECO:0007669"/>
    <property type="project" value="TreeGrafter"/>
</dbReference>
<comment type="caution">
    <text evidence="2">The sequence shown here is derived from an EMBL/GenBank/DDBJ whole genome shotgun (WGS) entry which is preliminary data.</text>
</comment>
<evidence type="ECO:0000313" key="2">
    <source>
        <dbReference type="EMBL" id="SDF87354.1"/>
    </source>
</evidence>
<feature type="transmembrane region" description="Helical" evidence="1">
    <location>
        <begin position="12"/>
        <end position="30"/>
    </location>
</feature>
<dbReference type="AlphaFoldDB" id="A0A8G2BKE2"/>
<dbReference type="GO" id="GO:0016491">
    <property type="term" value="F:oxidoreductase activity"/>
    <property type="evidence" value="ECO:0007669"/>
    <property type="project" value="TreeGrafter"/>
</dbReference>
<accession>A0A8G2BKE2</accession>
<dbReference type="OrthoDB" id="9785826at2"/>
<dbReference type="PANTHER" id="PTHR43544">
    <property type="entry name" value="SHORT-CHAIN DEHYDROGENASE/REDUCTASE"/>
    <property type="match status" value="1"/>
</dbReference>
<keyword evidence="1" id="KW-1133">Transmembrane helix</keyword>
<dbReference type="EMBL" id="FNBW01000007">
    <property type="protein sequence ID" value="SDF87354.1"/>
    <property type="molecule type" value="Genomic_DNA"/>
</dbReference>
<sequence>MTQLSPFPSPALAVVIGAGGGIGAALLSALREAGRFEDVIGLSRRGDPPLDLLDERSIRAAAERIAGHRAPPRLILDATGFLHDGDYRPEKSWRQLDPDHLARAFAVNATGPALLMKHLLPLLPRDGKAVFATLSARVGSISDNRIGGWYAYRASKAALNQLVRCAAIELRRTHPQAVCVALHPGTVDTGLSAPFAKAGLEVRPPEVAAADLLAVVDGLTPERSGELVDQNGETVPF</sequence>
<protein>
    <submittedName>
        <fullName evidence="2">NAD(P)-dependent dehydrogenase, short-chain alcohol dehydrogenase family</fullName>
    </submittedName>
</protein>